<protein>
    <submittedName>
        <fullName evidence="2">Uncharacterized protein</fullName>
    </submittedName>
</protein>
<evidence type="ECO:0000313" key="2">
    <source>
        <dbReference type="EMBL" id="GFD16273.1"/>
    </source>
</evidence>
<feature type="region of interest" description="Disordered" evidence="1">
    <location>
        <begin position="97"/>
        <end position="130"/>
    </location>
</feature>
<name>A0A699U2M4_TANCI</name>
<accession>A0A699U2M4</accession>
<feature type="compositionally biased region" description="Basic and acidic residues" evidence="1">
    <location>
        <begin position="19"/>
        <end position="28"/>
    </location>
</feature>
<gene>
    <name evidence="2" type="ORF">Tci_888242</name>
</gene>
<feature type="non-terminal residue" evidence="2">
    <location>
        <position position="198"/>
    </location>
</feature>
<feature type="region of interest" description="Disordered" evidence="1">
    <location>
        <begin position="170"/>
        <end position="198"/>
    </location>
</feature>
<organism evidence="2">
    <name type="scientific">Tanacetum cinerariifolium</name>
    <name type="common">Dalmatian daisy</name>
    <name type="synonym">Chrysanthemum cinerariifolium</name>
    <dbReference type="NCBI Taxonomy" id="118510"/>
    <lineage>
        <taxon>Eukaryota</taxon>
        <taxon>Viridiplantae</taxon>
        <taxon>Streptophyta</taxon>
        <taxon>Embryophyta</taxon>
        <taxon>Tracheophyta</taxon>
        <taxon>Spermatophyta</taxon>
        <taxon>Magnoliopsida</taxon>
        <taxon>eudicotyledons</taxon>
        <taxon>Gunneridae</taxon>
        <taxon>Pentapetalae</taxon>
        <taxon>asterids</taxon>
        <taxon>campanulids</taxon>
        <taxon>Asterales</taxon>
        <taxon>Asteraceae</taxon>
        <taxon>Asteroideae</taxon>
        <taxon>Anthemideae</taxon>
        <taxon>Anthemidinae</taxon>
        <taxon>Tanacetum</taxon>
    </lineage>
</organism>
<feature type="non-terminal residue" evidence="2">
    <location>
        <position position="1"/>
    </location>
</feature>
<evidence type="ECO:0000256" key="1">
    <source>
        <dbReference type="SAM" id="MobiDB-lite"/>
    </source>
</evidence>
<feature type="region of interest" description="Disordered" evidence="1">
    <location>
        <begin position="1"/>
        <end position="62"/>
    </location>
</feature>
<sequence length="198" mass="21167">AGDQQDRPRAAGGCIAGDDGPRHQKDAWRQAVCVQQPENRSRPGGHHRLHRTPGPADSRLILSPNSLRTIIDERQKNPEHPRAVAGPGIGLCAPGPRRKRSCGGHQPPLGRCRSPAGNDCGRPVGGPTERRRSLGAAVHLRRHHADRWFAGLRRSGAACAGKRYRGLGVCTGPGRGTGRASTAVHGRDRNGPVRAVPR</sequence>
<proteinExistence type="predicted"/>
<comment type="caution">
    <text evidence="2">The sequence shown here is derived from an EMBL/GenBank/DDBJ whole genome shotgun (WGS) entry which is preliminary data.</text>
</comment>
<dbReference type="EMBL" id="BKCJ011292231">
    <property type="protein sequence ID" value="GFD16273.1"/>
    <property type="molecule type" value="Genomic_DNA"/>
</dbReference>
<dbReference type="AlphaFoldDB" id="A0A699U2M4"/>
<reference evidence="2" key="1">
    <citation type="journal article" date="2019" name="Sci. Rep.">
        <title>Draft genome of Tanacetum cinerariifolium, the natural source of mosquito coil.</title>
        <authorList>
            <person name="Yamashiro T."/>
            <person name="Shiraishi A."/>
            <person name="Satake H."/>
            <person name="Nakayama K."/>
        </authorList>
    </citation>
    <scope>NUCLEOTIDE SEQUENCE</scope>
</reference>